<gene>
    <name evidence="5" type="ORF">BC643_3679</name>
</gene>
<evidence type="ECO:0000313" key="6">
    <source>
        <dbReference type="Proteomes" id="UP000283387"/>
    </source>
</evidence>
<sequence length="129" mass="15064">MIKELTKAEEQVMQILWKLDKAFVNDILEKMSEPKPAYNTVSTIIRILEKKGFVDHEAFGKTHRYFPLISKSDYTKTYFRNFLSNYFGNSFQEMVSFFAKEDNMSLSDLEALMNEVGKDLEDDKPENNG</sequence>
<dbReference type="InterPro" id="IPR036390">
    <property type="entry name" value="WH_DNA-bd_sf"/>
</dbReference>
<dbReference type="SUPFAM" id="SSF46785">
    <property type="entry name" value="Winged helix' DNA-binding domain"/>
    <property type="match status" value="1"/>
</dbReference>
<evidence type="ECO:0000256" key="2">
    <source>
        <dbReference type="ARBA" id="ARBA00023015"/>
    </source>
</evidence>
<dbReference type="GO" id="GO:0003677">
    <property type="term" value="F:DNA binding"/>
    <property type="evidence" value="ECO:0007669"/>
    <property type="project" value="UniProtKB-KW"/>
</dbReference>
<keyword evidence="6" id="KW-1185">Reference proteome</keyword>
<dbReference type="PIRSF" id="PIRSF019455">
    <property type="entry name" value="CopR_AtkY"/>
    <property type="match status" value="1"/>
</dbReference>
<dbReference type="GO" id="GO:0045892">
    <property type="term" value="P:negative regulation of DNA-templated transcription"/>
    <property type="evidence" value="ECO:0007669"/>
    <property type="project" value="InterPro"/>
</dbReference>
<evidence type="ECO:0000313" key="5">
    <source>
        <dbReference type="EMBL" id="RKD88527.1"/>
    </source>
</evidence>
<name>A0A419VZ67_9BACT</name>
<evidence type="ECO:0000256" key="4">
    <source>
        <dbReference type="ARBA" id="ARBA00023163"/>
    </source>
</evidence>
<reference evidence="5 6" key="1">
    <citation type="submission" date="2018-09" db="EMBL/GenBank/DDBJ databases">
        <title>Genomic Encyclopedia of Archaeal and Bacterial Type Strains, Phase II (KMG-II): from individual species to whole genera.</title>
        <authorList>
            <person name="Goeker M."/>
        </authorList>
    </citation>
    <scope>NUCLEOTIDE SEQUENCE [LARGE SCALE GENOMIC DNA]</scope>
    <source>
        <strain evidence="5 6">DSM 27148</strain>
    </source>
</reference>
<dbReference type="Proteomes" id="UP000283387">
    <property type="component" value="Unassembled WGS sequence"/>
</dbReference>
<keyword evidence="4" id="KW-0804">Transcription</keyword>
<dbReference type="InterPro" id="IPR005650">
    <property type="entry name" value="BlaI_family"/>
</dbReference>
<comment type="similarity">
    <text evidence="1">Belongs to the BlaI transcriptional regulatory family.</text>
</comment>
<protein>
    <submittedName>
        <fullName evidence="5">Putative transcriptional regulator</fullName>
    </submittedName>
</protein>
<keyword evidence="2" id="KW-0805">Transcription regulation</keyword>
<dbReference type="InterPro" id="IPR036388">
    <property type="entry name" value="WH-like_DNA-bd_sf"/>
</dbReference>
<keyword evidence="3" id="KW-0238">DNA-binding</keyword>
<dbReference type="RefSeq" id="WP_245995019.1">
    <property type="nucleotide sequence ID" value="NZ_RAPN01000002.1"/>
</dbReference>
<dbReference type="AlphaFoldDB" id="A0A419VZ67"/>
<dbReference type="Gene3D" id="1.10.10.10">
    <property type="entry name" value="Winged helix-like DNA-binding domain superfamily/Winged helix DNA-binding domain"/>
    <property type="match status" value="1"/>
</dbReference>
<accession>A0A419VZ67</accession>
<evidence type="ECO:0000256" key="1">
    <source>
        <dbReference type="ARBA" id="ARBA00011046"/>
    </source>
</evidence>
<dbReference type="EMBL" id="RAPN01000002">
    <property type="protein sequence ID" value="RKD88527.1"/>
    <property type="molecule type" value="Genomic_DNA"/>
</dbReference>
<organism evidence="5 6">
    <name type="scientific">Mangrovibacterium diazotrophicum</name>
    <dbReference type="NCBI Taxonomy" id="1261403"/>
    <lineage>
        <taxon>Bacteria</taxon>
        <taxon>Pseudomonadati</taxon>
        <taxon>Bacteroidota</taxon>
        <taxon>Bacteroidia</taxon>
        <taxon>Marinilabiliales</taxon>
        <taxon>Prolixibacteraceae</taxon>
        <taxon>Mangrovibacterium</taxon>
    </lineage>
</organism>
<evidence type="ECO:0000256" key="3">
    <source>
        <dbReference type="ARBA" id="ARBA00023125"/>
    </source>
</evidence>
<proteinExistence type="inferred from homology"/>
<dbReference type="Pfam" id="PF03965">
    <property type="entry name" value="Penicillinase_R"/>
    <property type="match status" value="1"/>
</dbReference>
<dbReference type="Gene3D" id="1.10.4040.10">
    <property type="entry name" value="Penicillinase repressor domain"/>
    <property type="match status" value="1"/>
</dbReference>
<comment type="caution">
    <text evidence="5">The sequence shown here is derived from an EMBL/GenBank/DDBJ whole genome shotgun (WGS) entry which is preliminary data.</text>
</comment>